<name>A0AA35Z332_LACSI</name>
<gene>
    <name evidence="1" type="ORF">LSALG_LOCUS24485</name>
</gene>
<reference evidence="1" key="1">
    <citation type="submission" date="2023-04" db="EMBL/GenBank/DDBJ databases">
        <authorList>
            <person name="Vijverberg K."/>
            <person name="Xiong W."/>
            <person name="Schranz E."/>
        </authorList>
    </citation>
    <scope>NUCLEOTIDE SEQUENCE</scope>
</reference>
<evidence type="ECO:0000313" key="2">
    <source>
        <dbReference type="Proteomes" id="UP001177003"/>
    </source>
</evidence>
<organism evidence="1 2">
    <name type="scientific">Lactuca saligna</name>
    <name type="common">Willowleaf lettuce</name>
    <dbReference type="NCBI Taxonomy" id="75948"/>
    <lineage>
        <taxon>Eukaryota</taxon>
        <taxon>Viridiplantae</taxon>
        <taxon>Streptophyta</taxon>
        <taxon>Embryophyta</taxon>
        <taxon>Tracheophyta</taxon>
        <taxon>Spermatophyta</taxon>
        <taxon>Magnoliopsida</taxon>
        <taxon>eudicotyledons</taxon>
        <taxon>Gunneridae</taxon>
        <taxon>Pentapetalae</taxon>
        <taxon>asterids</taxon>
        <taxon>campanulids</taxon>
        <taxon>Asterales</taxon>
        <taxon>Asteraceae</taxon>
        <taxon>Cichorioideae</taxon>
        <taxon>Cichorieae</taxon>
        <taxon>Lactucinae</taxon>
        <taxon>Lactuca</taxon>
    </lineage>
</organism>
<sequence length="122" mass="13940">MTNLGNLNYFLGVIVTWDEQGMFLGSINDKAPFLFPAPNFSSSHAFSLYILNAPLIQLFVYSLTAHFHEPLSRSTQKKRVLQYESQDSSLDGVHLLLQEDMHLMSLDHHIIQIKQSISLQIH</sequence>
<protein>
    <submittedName>
        <fullName evidence="1">Uncharacterized protein</fullName>
    </submittedName>
</protein>
<dbReference type="Proteomes" id="UP001177003">
    <property type="component" value="Chromosome 5"/>
</dbReference>
<keyword evidence="2" id="KW-1185">Reference proteome</keyword>
<dbReference type="AlphaFoldDB" id="A0AA35Z332"/>
<dbReference type="EMBL" id="OX465081">
    <property type="protein sequence ID" value="CAI9284993.1"/>
    <property type="molecule type" value="Genomic_DNA"/>
</dbReference>
<proteinExistence type="predicted"/>
<evidence type="ECO:0000313" key="1">
    <source>
        <dbReference type="EMBL" id="CAI9284993.1"/>
    </source>
</evidence>
<accession>A0AA35Z332</accession>